<evidence type="ECO:0000256" key="11">
    <source>
        <dbReference type="ARBA" id="ARBA00047700"/>
    </source>
</evidence>
<evidence type="ECO:0000256" key="10">
    <source>
        <dbReference type="ARBA" id="ARBA00022842"/>
    </source>
</evidence>
<organism evidence="16 17">
    <name type="scientific">Pyrobaculum arsenaticum</name>
    <dbReference type="NCBI Taxonomy" id="121277"/>
    <lineage>
        <taxon>Archaea</taxon>
        <taxon>Thermoproteota</taxon>
        <taxon>Thermoprotei</taxon>
        <taxon>Thermoproteales</taxon>
        <taxon>Thermoproteaceae</taxon>
        <taxon>Pyrobaculum</taxon>
    </lineage>
</organism>
<evidence type="ECO:0000259" key="14">
    <source>
        <dbReference type="Pfam" id="PF01326"/>
    </source>
</evidence>
<dbReference type="RefSeq" id="WP_011900910.1">
    <property type="nucleotide sequence ID" value="NZ_JAAVJF010000002.1"/>
</dbReference>
<comment type="similarity">
    <text evidence="4 12">Belongs to the PEP-utilizing enzyme family.</text>
</comment>
<keyword evidence="8 12" id="KW-0418">Kinase</keyword>
<dbReference type="PROSITE" id="PS00370">
    <property type="entry name" value="PEP_ENZYMES_PHOS_SITE"/>
    <property type="match status" value="1"/>
</dbReference>
<keyword evidence="6 12" id="KW-0479">Metal-binding</keyword>
<keyword evidence="5 12" id="KW-0808">Transferase</keyword>
<dbReference type="Gene3D" id="3.30.470.20">
    <property type="entry name" value="ATP-grasp fold, B domain"/>
    <property type="match status" value="1"/>
</dbReference>
<keyword evidence="17" id="KW-1185">Reference proteome</keyword>
<dbReference type="GO" id="GO:0006094">
    <property type="term" value="P:gluconeogenesis"/>
    <property type="evidence" value="ECO:0007669"/>
    <property type="project" value="UniProtKB-UniPathway"/>
</dbReference>
<protein>
    <recommendedName>
        <fullName evidence="12">Phosphoenolpyruvate synthase</fullName>
        <shortName evidence="12">PEP synthase</shortName>
        <ecNumber evidence="12">2.7.9.2</ecNumber>
    </recommendedName>
    <alternativeName>
        <fullName evidence="12">Pyruvate, water dikinase</fullName>
    </alternativeName>
</protein>
<evidence type="ECO:0000256" key="2">
    <source>
        <dbReference type="ARBA" id="ARBA00002988"/>
    </source>
</evidence>
<dbReference type="SUPFAM" id="SSF52009">
    <property type="entry name" value="Phosphohistidine domain"/>
    <property type="match status" value="1"/>
</dbReference>
<dbReference type="NCBIfam" id="TIGR01418">
    <property type="entry name" value="PEP_synth"/>
    <property type="match status" value="1"/>
</dbReference>
<dbReference type="AlphaFoldDB" id="A0A7L4P9H9"/>
<name>A0A7L4P9H9_9CREN</name>
<evidence type="ECO:0000256" key="5">
    <source>
        <dbReference type="ARBA" id="ARBA00022679"/>
    </source>
</evidence>
<dbReference type="InterPro" id="IPR040442">
    <property type="entry name" value="Pyrv_kinase-like_dom_sf"/>
</dbReference>
<dbReference type="SUPFAM" id="SSF51621">
    <property type="entry name" value="Phosphoenolpyruvate/pyruvate domain"/>
    <property type="match status" value="1"/>
</dbReference>
<dbReference type="UniPathway" id="UPA00138"/>
<comment type="cofactor">
    <cofactor evidence="1 12">
        <name>Mg(2+)</name>
        <dbReference type="ChEBI" id="CHEBI:18420"/>
    </cofactor>
</comment>
<dbReference type="InterPro" id="IPR002192">
    <property type="entry name" value="PPDK_AMP/ATP-bd"/>
</dbReference>
<evidence type="ECO:0000256" key="1">
    <source>
        <dbReference type="ARBA" id="ARBA00001946"/>
    </source>
</evidence>
<comment type="caution">
    <text evidence="16">The sequence shown here is derived from an EMBL/GenBank/DDBJ whole genome shotgun (WGS) entry which is preliminary data.</text>
</comment>
<dbReference type="NCBIfam" id="NF005057">
    <property type="entry name" value="PRK06464.1"/>
    <property type="match status" value="1"/>
</dbReference>
<dbReference type="Gene3D" id="3.50.30.10">
    <property type="entry name" value="Phosphohistidine domain"/>
    <property type="match status" value="1"/>
</dbReference>
<evidence type="ECO:0000256" key="3">
    <source>
        <dbReference type="ARBA" id="ARBA00004742"/>
    </source>
</evidence>
<gene>
    <name evidence="16" type="primary">ppsA</name>
    <name evidence="16" type="ORF">HC235_04785</name>
</gene>
<dbReference type="InterPro" id="IPR018274">
    <property type="entry name" value="PEP_util_AS"/>
</dbReference>
<dbReference type="PIRSF" id="PIRSF000854">
    <property type="entry name" value="PEP_synthase"/>
    <property type="match status" value="1"/>
</dbReference>
<sequence>MRFIRWLNEIGKKDILIAGGKGANLGEIARLVQVPPGFVITTEAFQHFLNSTGLREKIKEILSEFIVRGDPDEYEKASISVRNLIENSPLPSDLEQEIVDSYKKLIEITGVPNVAVAVRSSATAEDIPEASFAGQQDTYLNVRGMENVIYYTKKVWSSLYTARALYYRDRMGIPHEKSLMAVVVQKLVNARSAGVIFSLDPTNGDRSKVVIEASWGLGEGVVRGIVTPDEFVVDKKTLKIVERRISVKKVAVIRDEAGLVKEKELPPDLASKPSLTDEEVVELAKMAIKLEEYYGYPVDVEFSVDADMEYPKNLFIVQVRPETVWSRREEAKEAAKPKEEAAVGTVVVRGIPASPGVAVGEAKVCLTLEDAKRKLKRGDILVTKMTDPDWVPYMRIAAAIVTDEGGRTSHAAIVSRELGIPAVVGTGNATSVLKDGVVYTVDGSKGVVMLGAVAKREEAKAVEVAAAPPKEIILHIYRSIPTGTKVYMNLGEPEKIEEYKDLPFDGIGLMRIEFVISSWVGEHPLYLLSMGQEEKFVWKMAEGIARVASAIYPRPVVVRFSDFKSNEYRGLKGGEQFEPEERNPMLGWRGVSRYISPQYKKAFRLELKAIRKVRDEMGLTNIWVMAPFVRTVWEAEEFAKLLEEEGLRRDRDFKVWAMAEVPSISLMVEEFAEYFDGFSIGSNDLTQLVLGVDRDNDFLVRINPKYFDEREAPVLRAIYEIIRRAHRLGRTVSICGQGPSVYPQLVEFLVRAGIDSISVNPDAVLQTRYLVASAEMKLLRERLDAIYYALYKKDEGGEFYDILKKVFGGSKY</sequence>
<keyword evidence="7 12" id="KW-0547">Nucleotide-binding</keyword>
<dbReference type="Pfam" id="PF01326">
    <property type="entry name" value="PPDK_N"/>
    <property type="match status" value="1"/>
</dbReference>
<evidence type="ECO:0000256" key="12">
    <source>
        <dbReference type="PIRNR" id="PIRNR000854"/>
    </source>
</evidence>
<dbReference type="InterPro" id="IPR006319">
    <property type="entry name" value="PEP_synth"/>
</dbReference>
<dbReference type="PANTHER" id="PTHR43030">
    <property type="entry name" value="PHOSPHOENOLPYRUVATE SYNTHASE"/>
    <property type="match status" value="1"/>
</dbReference>
<dbReference type="EMBL" id="JAAVJF010000002">
    <property type="protein sequence ID" value="NYR15274.1"/>
    <property type="molecule type" value="Genomic_DNA"/>
</dbReference>
<dbReference type="PANTHER" id="PTHR43030:SF1">
    <property type="entry name" value="PHOSPHOENOLPYRUVATE SYNTHASE"/>
    <property type="match status" value="1"/>
</dbReference>
<dbReference type="GO" id="GO:0005524">
    <property type="term" value="F:ATP binding"/>
    <property type="evidence" value="ECO:0007669"/>
    <property type="project" value="UniProtKB-KW"/>
</dbReference>
<dbReference type="Pfam" id="PF00391">
    <property type="entry name" value="PEP-utilizers"/>
    <property type="match status" value="1"/>
</dbReference>
<keyword evidence="16" id="KW-0670">Pyruvate</keyword>
<dbReference type="SUPFAM" id="SSF56059">
    <property type="entry name" value="Glutathione synthetase ATP-binding domain-like"/>
    <property type="match status" value="1"/>
</dbReference>
<proteinExistence type="inferred from homology"/>
<dbReference type="GO" id="GO:0046872">
    <property type="term" value="F:metal ion binding"/>
    <property type="evidence" value="ECO:0007669"/>
    <property type="project" value="UniProtKB-KW"/>
</dbReference>
<dbReference type="Proteomes" id="UP000554766">
    <property type="component" value="Unassembled WGS sequence"/>
</dbReference>
<dbReference type="InterPro" id="IPR015813">
    <property type="entry name" value="Pyrv/PenolPyrv_kinase-like_dom"/>
</dbReference>
<comment type="catalytic activity">
    <reaction evidence="11 12">
        <text>pyruvate + ATP + H2O = phosphoenolpyruvate + AMP + phosphate + 2 H(+)</text>
        <dbReference type="Rhea" id="RHEA:11364"/>
        <dbReference type="ChEBI" id="CHEBI:15361"/>
        <dbReference type="ChEBI" id="CHEBI:15377"/>
        <dbReference type="ChEBI" id="CHEBI:15378"/>
        <dbReference type="ChEBI" id="CHEBI:30616"/>
        <dbReference type="ChEBI" id="CHEBI:43474"/>
        <dbReference type="ChEBI" id="CHEBI:58702"/>
        <dbReference type="ChEBI" id="CHEBI:456215"/>
        <dbReference type="EC" id="2.7.9.2"/>
    </reaction>
</comment>
<evidence type="ECO:0000256" key="4">
    <source>
        <dbReference type="ARBA" id="ARBA00007837"/>
    </source>
</evidence>
<keyword evidence="10 12" id="KW-0460">Magnesium</keyword>
<dbReference type="InterPro" id="IPR036637">
    <property type="entry name" value="Phosphohistidine_dom_sf"/>
</dbReference>
<dbReference type="InterPro" id="IPR023151">
    <property type="entry name" value="PEP_util_CS"/>
</dbReference>
<comment type="function">
    <text evidence="2 12">Catalyzes the phosphorylation of pyruvate to phosphoenolpyruvate.</text>
</comment>
<dbReference type="GeneID" id="5054308"/>
<dbReference type="InterPro" id="IPR013815">
    <property type="entry name" value="ATP_grasp_subdomain_1"/>
</dbReference>
<evidence type="ECO:0000313" key="16">
    <source>
        <dbReference type="EMBL" id="NYR15274.1"/>
    </source>
</evidence>
<dbReference type="InterPro" id="IPR008279">
    <property type="entry name" value="PEP-util_enz_mobile_dom"/>
</dbReference>
<evidence type="ECO:0000256" key="6">
    <source>
        <dbReference type="ARBA" id="ARBA00022723"/>
    </source>
</evidence>
<dbReference type="EC" id="2.7.9.2" evidence="12"/>
<evidence type="ECO:0000256" key="9">
    <source>
        <dbReference type="ARBA" id="ARBA00022840"/>
    </source>
</evidence>
<feature type="domain" description="Pyruvate phosphate dikinase AMP/ATP-binding" evidence="14">
    <location>
        <begin position="17"/>
        <end position="339"/>
    </location>
</feature>
<dbReference type="FunFam" id="3.30.1490.20:FF:000010">
    <property type="entry name" value="Phosphoenolpyruvate synthase"/>
    <property type="match status" value="1"/>
</dbReference>
<evidence type="ECO:0000256" key="8">
    <source>
        <dbReference type="ARBA" id="ARBA00022777"/>
    </source>
</evidence>
<dbReference type="Gene3D" id="3.30.1490.20">
    <property type="entry name" value="ATP-grasp fold, A domain"/>
    <property type="match status" value="1"/>
</dbReference>
<dbReference type="PROSITE" id="PS00742">
    <property type="entry name" value="PEP_ENZYMES_2"/>
    <property type="match status" value="1"/>
</dbReference>
<dbReference type="GO" id="GO:0008986">
    <property type="term" value="F:pyruvate, water dikinase activity"/>
    <property type="evidence" value="ECO:0007669"/>
    <property type="project" value="UniProtKB-EC"/>
</dbReference>
<reference evidence="16 17" key="1">
    <citation type="journal article" date="2020" name="Nat. Commun.">
        <title>The structures of two archaeal type IV pili illuminate evolutionary relationships.</title>
        <authorList>
            <person name="Wang F."/>
            <person name="Baquero D.P."/>
            <person name="Su Z."/>
            <person name="Beltran L.C."/>
            <person name="Prangishvili D."/>
            <person name="Krupovic M."/>
            <person name="Egelman E.H."/>
        </authorList>
    </citation>
    <scope>NUCLEOTIDE SEQUENCE [LARGE SCALE GENOMIC DNA]</scope>
    <source>
        <strain evidence="16 17">2GA</strain>
    </source>
</reference>
<dbReference type="Gene3D" id="3.20.20.60">
    <property type="entry name" value="Phosphoenolpyruvate-binding domains"/>
    <property type="match status" value="1"/>
</dbReference>
<evidence type="ECO:0000259" key="13">
    <source>
        <dbReference type="Pfam" id="PF00391"/>
    </source>
</evidence>
<feature type="domain" description="PEP-utilising enzyme mobile" evidence="13">
    <location>
        <begin position="376"/>
        <end position="446"/>
    </location>
</feature>
<dbReference type="Pfam" id="PF02896">
    <property type="entry name" value="PEP-utilizers_C"/>
    <property type="match status" value="1"/>
</dbReference>
<evidence type="ECO:0000259" key="15">
    <source>
        <dbReference type="Pfam" id="PF02896"/>
    </source>
</evidence>
<feature type="domain" description="PEP-utilising enzyme C-terminal" evidence="15">
    <location>
        <begin position="484"/>
        <end position="775"/>
    </location>
</feature>
<keyword evidence="9 12" id="KW-0067">ATP-binding</keyword>
<accession>A0A7L4P9H9</accession>
<dbReference type="OMA" id="WEPIMKI"/>
<evidence type="ECO:0000256" key="7">
    <source>
        <dbReference type="ARBA" id="ARBA00022741"/>
    </source>
</evidence>
<evidence type="ECO:0000313" key="17">
    <source>
        <dbReference type="Proteomes" id="UP000554766"/>
    </source>
</evidence>
<comment type="pathway">
    <text evidence="3 12">Carbohydrate biosynthesis; gluconeogenesis.</text>
</comment>
<dbReference type="InterPro" id="IPR000121">
    <property type="entry name" value="PEP_util_C"/>
</dbReference>